<dbReference type="Pfam" id="PF00210">
    <property type="entry name" value="Ferritin"/>
    <property type="match status" value="1"/>
</dbReference>
<organism evidence="4 5">
    <name type="scientific">Paucilactobacillus hokkaidonensis JCM 18461</name>
    <dbReference type="NCBI Taxonomy" id="1291742"/>
    <lineage>
        <taxon>Bacteria</taxon>
        <taxon>Bacillati</taxon>
        <taxon>Bacillota</taxon>
        <taxon>Bacilli</taxon>
        <taxon>Lactobacillales</taxon>
        <taxon>Lactobacillaceae</taxon>
        <taxon>Paucilactobacillus</taxon>
    </lineage>
</organism>
<gene>
    <name evidence="4" type="ORF">LOOC260_103110</name>
</gene>
<proteinExistence type="inferred from homology"/>
<dbReference type="InterPro" id="IPR002177">
    <property type="entry name" value="DPS_DNA-bd"/>
</dbReference>
<evidence type="ECO:0000259" key="3">
    <source>
        <dbReference type="Pfam" id="PF00210"/>
    </source>
</evidence>
<dbReference type="KEGG" id="lho:LOOC260_103110"/>
<dbReference type="SMR" id="A0A0A1GV15"/>
<dbReference type="PRINTS" id="PR01346">
    <property type="entry name" value="HELNAPAPROT"/>
</dbReference>
<evidence type="ECO:0000313" key="4">
    <source>
        <dbReference type="EMBL" id="BAP84889.1"/>
    </source>
</evidence>
<dbReference type="PANTHER" id="PTHR42932">
    <property type="entry name" value="GENERAL STRESS PROTEIN 20U"/>
    <property type="match status" value="1"/>
</dbReference>
<evidence type="ECO:0000256" key="2">
    <source>
        <dbReference type="RuleBase" id="RU003875"/>
    </source>
</evidence>
<dbReference type="GO" id="GO:0008199">
    <property type="term" value="F:ferric iron binding"/>
    <property type="evidence" value="ECO:0007669"/>
    <property type="project" value="InterPro"/>
</dbReference>
<dbReference type="InterPro" id="IPR008331">
    <property type="entry name" value="Ferritin_DPS_dom"/>
</dbReference>
<accession>A0A0A1GV15</accession>
<dbReference type="STRING" id="1291742.LOOC260_103110"/>
<name>A0A0A1GV15_9LACO</name>
<sequence length="158" mass="18626">MTEIQFPKTQAHLNQLIADLSQIQVNVQQTHWYMRGPEFFKLHPKMDEFNAEFAEQLDEVAERLIALGGKPYATTHEFIEHTKLPDEIIDWGQYKLPELMQNLDYQFKYLRDQYQMGIEITDAEKDLPTQDMLNGFKAEMDKLIWMISAFLDKGPIDQ</sequence>
<evidence type="ECO:0000313" key="5">
    <source>
        <dbReference type="Proteomes" id="UP000031620"/>
    </source>
</evidence>
<dbReference type="RefSeq" id="WP_041092442.1">
    <property type="nucleotide sequence ID" value="NZ_AP014680.1"/>
</dbReference>
<comment type="similarity">
    <text evidence="1 2">Belongs to the Dps family.</text>
</comment>
<dbReference type="Gene3D" id="1.20.1260.10">
    <property type="match status" value="1"/>
</dbReference>
<dbReference type="SUPFAM" id="SSF47240">
    <property type="entry name" value="Ferritin-like"/>
    <property type="match status" value="1"/>
</dbReference>
<feature type="domain" description="Ferritin/DPS" evidence="3">
    <location>
        <begin position="11"/>
        <end position="153"/>
    </location>
</feature>
<protein>
    <submittedName>
        <fullName evidence="4">Ferritin</fullName>
    </submittedName>
</protein>
<dbReference type="AlphaFoldDB" id="A0A0A1GV15"/>
<dbReference type="PROSITE" id="PS00819">
    <property type="entry name" value="DPS_2"/>
    <property type="match status" value="1"/>
</dbReference>
<dbReference type="PROSITE" id="PS00818">
    <property type="entry name" value="DPS_1"/>
    <property type="match status" value="1"/>
</dbReference>
<dbReference type="CDD" id="cd01043">
    <property type="entry name" value="DPS"/>
    <property type="match status" value="1"/>
</dbReference>
<evidence type="ECO:0000256" key="1">
    <source>
        <dbReference type="ARBA" id="ARBA00009497"/>
    </source>
</evidence>
<dbReference type="HOGENOM" id="CLU_098183_4_0_9"/>
<dbReference type="GO" id="GO:0016722">
    <property type="term" value="F:oxidoreductase activity, acting on metal ions"/>
    <property type="evidence" value="ECO:0007669"/>
    <property type="project" value="InterPro"/>
</dbReference>
<dbReference type="PANTHER" id="PTHR42932:SF1">
    <property type="entry name" value="GENERAL STRESS PROTEIN 20U"/>
    <property type="match status" value="1"/>
</dbReference>
<dbReference type="Proteomes" id="UP000031620">
    <property type="component" value="Chromosome"/>
</dbReference>
<dbReference type="EMBL" id="AP014680">
    <property type="protein sequence ID" value="BAP84889.1"/>
    <property type="molecule type" value="Genomic_DNA"/>
</dbReference>
<reference evidence="4 5" key="1">
    <citation type="submission" date="2014-11" db="EMBL/GenBank/DDBJ databases">
        <title>Complete genome sequence and analysis of Lactobacillus hokkaidonensis LOOC260T.</title>
        <authorList>
            <person name="Tanizawa Y."/>
            <person name="Tohno M."/>
            <person name="Kaminuma E."/>
            <person name="Nakamura Y."/>
            <person name="Arita M."/>
        </authorList>
    </citation>
    <scope>NUCLEOTIDE SEQUENCE [LARGE SCALE GENOMIC DNA]</scope>
    <source>
        <strain evidence="4 5">LOOC260</strain>
    </source>
</reference>
<dbReference type="InterPro" id="IPR009078">
    <property type="entry name" value="Ferritin-like_SF"/>
</dbReference>
<dbReference type="InterPro" id="IPR023188">
    <property type="entry name" value="DPS_DNA-bd_CS"/>
</dbReference>
<dbReference type="PIRSF" id="PIRSF005900">
    <property type="entry name" value="Dps"/>
    <property type="match status" value="1"/>
</dbReference>
<dbReference type="InterPro" id="IPR012347">
    <property type="entry name" value="Ferritin-like"/>
</dbReference>